<reference evidence="2" key="1">
    <citation type="submission" date="2020-04" db="EMBL/GenBank/DDBJ databases">
        <title>Analysis of mating type loci in Filobasidium floriforme.</title>
        <authorList>
            <person name="Nowrousian M."/>
        </authorList>
    </citation>
    <scope>NUCLEOTIDE SEQUENCE</scope>
    <source>
        <strain evidence="2">CBS 6242</strain>
    </source>
</reference>
<dbReference type="Proteomes" id="UP000812966">
    <property type="component" value="Unassembled WGS sequence"/>
</dbReference>
<name>A0A8K0NUZ8_9TREE</name>
<dbReference type="Pfam" id="PF20434">
    <property type="entry name" value="BD-FAE"/>
    <property type="match status" value="1"/>
</dbReference>
<dbReference type="PANTHER" id="PTHR23024">
    <property type="entry name" value="ARYLACETAMIDE DEACETYLASE"/>
    <property type="match status" value="1"/>
</dbReference>
<dbReference type="InterPro" id="IPR049492">
    <property type="entry name" value="BD-FAE-like_dom"/>
</dbReference>
<protein>
    <recommendedName>
        <fullName evidence="1">BD-FAE-like domain-containing protein</fullName>
    </recommendedName>
</protein>
<evidence type="ECO:0000259" key="1">
    <source>
        <dbReference type="Pfam" id="PF20434"/>
    </source>
</evidence>
<gene>
    <name evidence="2" type="ORF">FFLO_01300</name>
</gene>
<dbReference type="InterPro" id="IPR050466">
    <property type="entry name" value="Carboxylest/Gibb_receptor"/>
</dbReference>
<organism evidence="2 3">
    <name type="scientific">Filobasidium floriforme</name>
    <dbReference type="NCBI Taxonomy" id="5210"/>
    <lineage>
        <taxon>Eukaryota</taxon>
        <taxon>Fungi</taxon>
        <taxon>Dikarya</taxon>
        <taxon>Basidiomycota</taxon>
        <taxon>Agaricomycotina</taxon>
        <taxon>Tremellomycetes</taxon>
        <taxon>Filobasidiales</taxon>
        <taxon>Filobasidiaceae</taxon>
        <taxon>Filobasidium</taxon>
    </lineage>
</organism>
<dbReference type="SUPFAM" id="SSF53474">
    <property type="entry name" value="alpha/beta-Hydrolases"/>
    <property type="match status" value="1"/>
</dbReference>
<proteinExistence type="predicted"/>
<accession>A0A8K0NUZ8</accession>
<feature type="domain" description="BD-FAE-like" evidence="1">
    <location>
        <begin position="39"/>
        <end position="139"/>
    </location>
</feature>
<evidence type="ECO:0000313" key="2">
    <source>
        <dbReference type="EMBL" id="KAG7566921.1"/>
    </source>
</evidence>
<dbReference type="AlphaFoldDB" id="A0A8K0NUZ8"/>
<dbReference type="PANTHER" id="PTHR23024:SF24">
    <property type="entry name" value="ALPHA_BETA HYDROLASE FOLD-3 DOMAIN-CONTAINING PROTEIN"/>
    <property type="match status" value="1"/>
</dbReference>
<dbReference type="EMBL" id="JABELV010000018">
    <property type="protein sequence ID" value="KAG7566921.1"/>
    <property type="molecule type" value="Genomic_DNA"/>
</dbReference>
<sequence length="303" mass="33059">MDKGDKITPSHIFRFKDVPGSSSGGCHALIWLPQSGDVTGKRLPVAIMIHGGGFTMEAADDIPFNNVNYYLENGFIVVSLEYRLQPHVILSDIRQDILDGYLFVQSKLSEELHKAGLQVNVDGEKTNVQGWSAGGTATVFLSHDIQEYNKTASKPVPLTKANIVTYPMTRPHLHHNEPRSALEEFAKGLTEEERTTLNAIYDEPISTGHAHEDWTPDSKTPRMKWLMSVLMSGCINSFLIGQDPPYPASGSCINAINADTPPTCVVVATADELLGTVDSYALADDLKALGVESPVYVAEGMSM</sequence>
<evidence type="ECO:0000313" key="3">
    <source>
        <dbReference type="Proteomes" id="UP000812966"/>
    </source>
</evidence>
<keyword evidence="3" id="KW-1185">Reference proteome</keyword>
<dbReference type="Gene3D" id="3.40.50.1820">
    <property type="entry name" value="alpha/beta hydrolase"/>
    <property type="match status" value="1"/>
</dbReference>
<comment type="caution">
    <text evidence="2">The sequence shown here is derived from an EMBL/GenBank/DDBJ whole genome shotgun (WGS) entry which is preliminary data.</text>
</comment>
<dbReference type="InterPro" id="IPR029058">
    <property type="entry name" value="AB_hydrolase_fold"/>
</dbReference>